<dbReference type="KEGG" id="ptm:GSPATT00006656001"/>
<gene>
    <name evidence="1" type="ORF">GSPATT00006656001</name>
</gene>
<sequence>MNIRISRQILIDLIDRLIVKQLYYLITNLHKPCYQKKQQDVIQYQLKEEDEYKRLQKLSLGIRDLTLRISTLQSFNDILSLKLLICAYPFQQRSVELLVSILFDRFKDQQFVNTFYQAAQEVAQLQEQRMVLSQKSLSKISYVYNSMTELRKNSQNASFSKPVTRKLLEAKKFCVQYLKQIFQMANDLKMDIEKLARIFQIFIKSTQDQEFRLTIISIFNECKHEIFGNREWVTTYYEEIDQYFLQNHIRIPKHSINDNISDKLSRVSFKIIDDQVSFDSDESVEEKIELQIQKWLCDTDTYDIQELNDILNGSEYFSDLIKYVTQPQKCELIKCWDKHELQNTEIRDNTYHKYSQKSLSFQQTIRSYKALQVLIKEENVAFFNQHIPQNVIQIFNGIYDLINDYSINANLYHIAQLIDNTLLREPKLGVVQIIDLNLFFSLTQYIYNPMISSILENIININIDKYQLGSFFQEQLWKYLSKTNWFKFIGQLISKERSQSGIDQGSKGEVTLTILSTLKALSQYDSKQHQNLGVHSEEKVKLTNFLGSLQAGKTPEMFYTINQQNWQLNLDVHENINIKQIHVQDIDNLKQFNQERNNNQFVKQYYQDLRNQRSRKSLISLNDSNMNSFVGNSFLEDRNVVFKQSIDSNTSINNYNPKHNILINIKKNQAKFQEKFAQSNSFQSTPSQQVESPGLQILTQIQRFDVNEDSKPKALSNQKKSPFLYNQSKLRLKTEGNSTFEGFSSSKLKTIYPSYKTQIKNTEYQKQLENLDFNFHYFLDGLRLLQQSTKIMIDFLKFNKEKVKQTLNRLDIASICKSFLNEELFNKYFQFYLLNILDIKKNEYNISDECGVFINFIFENIIEIKQLCECSQNICNSFMKSIEYLCKIIFDIHKNPNGLDGSTLKFKKTLLITTLNYGFQLIHQTNQELTERYILKYLNESVLHILIIWFFDSHANNVFQRNFYIFLNHILEQAPSSLISTIIFKIGLVSSLQNAYSKFYVNGIKNNANFEDLCYYIKFITQLIMSVIRRRNLISIERNLETMESWNILTNGKSYLQPLLLSKNKSQFSFLENQISLEKCSNGQNIQKQIDNKLKEKRVSDVVGLRKSINLTKLLPLSPGMPNKIQQQSVKT</sequence>
<dbReference type="Proteomes" id="UP000000600">
    <property type="component" value="Unassembled WGS sequence"/>
</dbReference>
<evidence type="ECO:0000313" key="2">
    <source>
        <dbReference type="Proteomes" id="UP000000600"/>
    </source>
</evidence>
<accession>A0C983</accession>
<dbReference type="AlphaFoldDB" id="A0C983"/>
<dbReference type="InParanoid" id="A0C983"/>
<name>A0C983_PARTE</name>
<dbReference type="GeneID" id="5020532"/>
<evidence type="ECO:0000313" key="1">
    <source>
        <dbReference type="EMBL" id="CAK67350.1"/>
    </source>
</evidence>
<organism evidence="1 2">
    <name type="scientific">Paramecium tetraurelia</name>
    <dbReference type="NCBI Taxonomy" id="5888"/>
    <lineage>
        <taxon>Eukaryota</taxon>
        <taxon>Sar</taxon>
        <taxon>Alveolata</taxon>
        <taxon>Ciliophora</taxon>
        <taxon>Intramacronucleata</taxon>
        <taxon>Oligohymenophorea</taxon>
        <taxon>Peniculida</taxon>
        <taxon>Parameciidae</taxon>
        <taxon>Paramecium</taxon>
    </lineage>
</organism>
<keyword evidence="2" id="KW-1185">Reference proteome</keyword>
<dbReference type="EMBL" id="CT868052">
    <property type="protein sequence ID" value="CAK67350.1"/>
    <property type="molecule type" value="Genomic_DNA"/>
</dbReference>
<protein>
    <submittedName>
        <fullName evidence="1">Uncharacterized protein</fullName>
    </submittedName>
</protein>
<dbReference type="OMA" id="IRDNTYH"/>
<proteinExistence type="predicted"/>
<dbReference type="RefSeq" id="XP_001434747.1">
    <property type="nucleotide sequence ID" value="XM_001434710.1"/>
</dbReference>
<dbReference type="HOGENOM" id="CLU_295521_0_0_1"/>
<reference evidence="1 2" key="1">
    <citation type="journal article" date="2006" name="Nature">
        <title>Global trends of whole-genome duplications revealed by the ciliate Paramecium tetraurelia.</title>
        <authorList>
            <consortium name="Genoscope"/>
            <person name="Aury J.-M."/>
            <person name="Jaillon O."/>
            <person name="Duret L."/>
            <person name="Noel B."/>
            <person name="Jubin C."/>
            <person name="Porcel B.M."/>
            <person name="Segurens B."/>
            <person name="Daubin V."/>
            <person name="Anthouard V."/>
            <person name="Aiach N."/>
            <person name="Arnaiz O."/>
            <person name="Billaut A."/>
            <person name="Beisson J."/>
            <person name="Blanc I."/>
            <person name="Bouhouche K."/>
            <person name="Camara F."/>
            <person name="Duharcourt S."/>
            <person name="Guigo R."/>
            <person name="Gogendeau D."/>
            <person name="Katinka M."/>
            <person name="Keller A.-M."/>
            <person name="Kissmehl R."/>
            <person name="Klotz C."/>
            <person name="Koll F."/>
            <person name="Le Moue A."/>
            <person name="Lepere C."/>
            <person name="Malinsky S."/>
            <person name="Nowacki M."/>
            <person name="Nowak J.K."/>
            <person name="Plattner H."/>
            <person name="Poulain J."/>
            <person name="Ruiz F."/>
            <person name="Serrano V."/>
            <person name="Zagulski M."/>
            <person name="Dessen P."/>
            <person name="Betermier M."/>
            <person name="Weissenbach J."/>
            <person name="Scarpelli C."/>
            <person name="Schachter V."/>
            <person name="Sperling L."/>
            <person name="Meyer E."/>
            <person name="Cohen J."/>
            <person name="Wincker P."/>
        </authorList>
    </citation>
    <scope>NUCLEOTIDE SEQUENCE [LARGE SCALE GENOMIC DNA]</scope>
    <source>
        <strain evidence="1 2">Stock d4-2</strain>
    </source>
</reference>
<dbReference type="OrthoDB" id="299052at2759"/>